<dbReference type="PANTHER" id="PTHR45138:SF9">
    <property type="entry name" value="DIGUANYLATE CYCLASE DGCM-RELATED"/>
    <property type="match status" value="1"/>
</dbReference>
<feature type="domain" description="GGDEF" evidence="5">
    <location>
        <begin position="269"/>
        <end position="404"/>
    </location>
</feature>
<dbReference type="GO" id="GO:0052621">
    <property type="term" value="F:diguanylate cyclase activity"/>
    <property type="evidence" value="ECO:0007669"/>
    <property type="project" value="UniProtKB-EC"/>
</dbReference>
<dbReference type="SUPFAM" id="SSF55073">
    <property type="entry name" value="Nucleotide cyclase"/>
    <property type="match status" value="1"/>
</dbReference>
<reference evidence="6 7" key="1">
    <citation type="submission" date="2019-10" db="EMBL/GenBank/DDBJ databases">
        <title>Vibrio sp. nov. isolated from a shrimp pond.</title>
        <authorList>
            <person name="Gomez-Gil B."/>
            <person name="Enciso-Ibarra J."/>
            <person name="Enciso-Ibarra K."/>
            <person name="Bolan-Mejia C."/>
        </authorList>
    </citation>
    <scope>NUCLEOTIDE SEQUENCE [LARGE SCALE GENOMIC DNA]</scope>
    <source>
        <strain evidence="6 7">CAIM 722</strain>
    </source>
</reference>
<dbReference type="NCBIfam" id="TIGR00229">
    <property type="entry name" value="sensory_box"/>
    <property type="match status" value="1"/>
</dbReference>
<evidence type="ECO:0000259" key="5">
    <source>
        <dbReference type="PROSITE" id="PS50887"/>
    </source>
</evidence>
<evidence type="ECO:0000313" key="6">
    <source>
        <dbReference type="EMBL" id="MZI95816.1"/>
    </source>
</evidence>
<dbReference type="InterPro" id="IPR050469">
    <property type="entry name" value="Diguanylate_Cyclase"/>
</dbReference>
<evidence type="ECO:0000256" key="2">
    <source>
        <dbReference type="ARBA" id="ARBA00012528"/>
    </source>
</evidence>
<dbReference type="InterPro" id="IPR029787">
    <property type="entry name" value="Nucleotide_cyclase"/>
</dbReference>
<dbReference type="PANTHER" id="PTHR45138">
    <property type="entry name" value="REGULATORY COMPONENTS OF SENSORY TRANSDUCTION SYSTEM"/>
    <property type="match status" value="1"/>
</dbReference>
<dbReference type="GO" id="GO:0043709">
    <property type="term" value="P:cell adhesion involved in single-species biofilm formation"/>
    <property type="evidence" value="ECO:0007669"/>
    <property type="project" value="TreeGrafter"/>
</dbReference>
<evidence type="ECO:0000313" key="7">
    <source>
        <dbReference type="Proteomes" id="UP000462621"/>
    </source>
</evidence>
<sequence length="411" mass="47180">MNMDSCLLYISSDLLVSHAMGEYAEIFDSQNVVGRDINDLLSLNERLTADELKQWSMSRKMHHLTIHGQTKAIQINWYCHSNFVAGVHYILCLTDVSPLEHLQHSLHKADVLLETMNDQPSLILVYNLDYRIEYVNRRVSEALSKPIDEIVGKNVLEVIEPENVGRAKRQLARLTTDSPLAVHEHRQDRLDEHGNRVFRWLQWTDRLIMSKSGKPLGYQCIGYDITERKLAEIQMEDMLHKDPLTAVLNRRRFFELAKMELAKAEQYKVPSSLILIDADFFKAINDTYGHNMGDKVLKTLADTLNLSVREHDLVCRYGGEEFLILLPSTEKEEAHTIAEDLRTSVELLKLNVQGIEIQFTISLGVSCYLGKAEIDTLEHWIVDADNALYKAKKRGRNCVVTSRLVEKPIKI</sequence>
<proteinExistence type="predicted"/>
<organism evidence="6 7">
    <name type="scientific">Vibrio eleionomae</name>
    <dbReference type="NCBI Taxonomy" id="2653505"/>
    <lineage>
        <taxon>Bacteria</taxon>
        <taxon>Pseudomonadati</taxon>
        <taxon>Pseudomonadota</taxon>
        <taxon>Gammaproteobacteria</taxon>
        <taxon>Vibrionales</taxon>
        <taxon>Vibrionaceae</taxon>
        <taxon>Vibrio</taxon>
    </lineage>
</organism>
<evidence type="ECO:0000259" key="4">
    <source>
        <dbReference type="PROSITE" id="PS50112"/>
    </source>
</evidence>
<dbReference type="RefSeq" id="WP_161158312.1">
    <property type="nucleotide sequence ID" value="NZ_WEKT01000073.1"/>
</dbReference>
<dbReference type="FunFam" id="3.30.70.270:FF:000001">
    <property type="entry name" value="Diguanylate cyclase domain protein"/>
    <property type="match status" value="1"/>
</dbReference>
<accession>A0A7X4LPW3</accession>
<dbReference type="InterPro" id="IPR043128">
    <property type="entry name" value="Rev_trsase/Diguanyl_cyclase"/>
</dbReference>
<dbReference type="NCBIfam" id="TIGR00254">
    <property type="entry name" value="GGDEF"/>
    <property type="match status" value="1"/>
</dbReference>
<dbReference type="GO" id="GO:1902201">
    <property type="term" value="P:negative regulation of bacterial-type flagellum-dependent cell motility"/>
    <property type="evidence" value="ECO:0007669"/>
    <property type="project" value="TreeGrafter"/>
</dbReference>
<dbReference type="Gene3D" id="3.30.450.20">
    <property type="entry name" value="PAS domain"/>
    <property type="match status" value="1"/>
</dbReference>
<protein>
    <recommendedName>
        <fullName evidence="2">diguanylate cyclase</fullName>
        <ecNumber evidence="2">2.7.7.65</ecNumber>
    </recommendedName>
</protein>
<dbReference type="CDD" id="cd00130">
    <property type="entry name" value="PAS"/>
    <property type="match status" value="1"/>
</dbReference>
<dbReference type="Proteomes" id="UP000462621">
    <property type="component" value="Unassembled WGS sequence"/>
</dbReference>
<dbReference type="InterPro" id="IPR000160">
    <property type="entry name" value="GGDEF_dom"/>
</dbReference>
<dbReference type="PROSITE" id="PS50887">
    <property type="entry name" value="GGDEF"/>
    <property type="match status" value="1"/>
</dbReference>
<dbReference type="Gene3D" id="3.30.70.270">
    <property type="match status" value="1"/>
</dbReference>
<comment type="cofactor">
    <cofactor evidence="1">
        <name>Mg(2+)</name>
        <dbReference type="ChEBI" id="CHEBI:18420"/>
    </cofactor>
</comment>
<dbReference type="Pfam" id="PF00990">
    <property type="entry name" value="GGDEF"/>
    <property type="match status" value="1"/>
</dbReference>
<dbReference type="Pfam" id="PF08448">
    <property type="entry name" value="PAS_4"/>
    <property type="match status" value="1"/>
</dbReference>
<evidence type="ECO:0000256" key="3">
    <source>
        <dbReference type="ARBA" id="ARBA00034247"/>
    </source>
</evidence>
<name>A0A7X4LPW3_9VIBR</name>
<comment type="caution">
    <text evidence="6">The sequence shown here is derived from an EMBL/GenBank/DDBJ whole genome shotgun (WGS) entry which is preliminary data.</text>
</comment>
<dbReference type="GO" id="GO:0005886">
    <property type="term" value="C:plasma membrane"/>
    <property type="evidence" value="ECO:0007669"/>
    <property type="project" value="TreeGrafter"/>
</dbReference>
<dbReference type="EMBL" id="WEKT01000073">
    <property type="protein sequence ID" value="MZI95816.1"/>
    <property type="molecule type" value="Genomic_DNA"/>
</dbReference>
<gene>
    <name evidence="6" type="ORF">F9817_21765</name>
</gene>
<comment type="catalytic activity">
    <reaction evidence="3">
        <text>2 GTP = 3',3'-c-di-GMP + 2 diphosphate</text>
        <dbReference type="Rhea" id="RHEA:24898"/>
        <dbReference type="ChEBI" id="CHEBI:33019"/>
        <dbReference type="ChEBI" id="CHEBI:37565"/>
        <dbReference type="ChEBI" id="CHEBI:58805"/>
        <dbReference type="EC" id="2.7.7.65"/>
    </reaction>
</comment>
<dbReference type="PROSITE" id="PS50112">
    <property type="entry name" value="PAS"/>
    <property type="match status" value="1"/>
</dbReference>
<dbReference type="InterPro" id="IPR000014">
    <property type="entry name" value="PAS"/>
</dbReference>
<dbReference type="SMART" id="SM00091">
    <property type="entry name" value="PAS"/>
    <property type="match status" value="1"/>
</dbReference>
<feature type="domain" description="PAS" evidence="4">
    <location>
        <begin position="108"/>
        <end position="178"/>
    </location>
</feature>
<dbReference type="InterPro" id="IPR013656">
    <property type="entry name" value="PAS_4"/>
</dbReference>
<dbReference type="InterPro" id="IPR035965">
    <property type="entry name" value="PAS-like_dom_sf"/>
</dbReference>
<evidence type="ECO:0000256" key="1">
    <source>
        <dbReference type="ARBA" id="ARBA00001946"/>
    </source>
</evidence>
<dbReference type="SMART" id="SM00267">
    <property type="entry name" value="GGDEF"/>
    <property type="match status" value="1"/>
</dbReference>
<keyword evidence="7" id="KW-1185">Reference proteome</keyword>
<dbReference type="AlphaFoldDB" id="A0A7X4LPW3"/>
<dbReference type="SUPFAM" id="SSF55785">
    <property type="entry name" value="PYP-like sensor domain (PAS domain)"/>
    <property type="match status" value="1"/>
</dbReference>
<dbReference type="EC" id="2.7.7.65" evidence="2"/>
<dbReference type="CDD" id="cd01949">
    <property type="entry name" value="GGDEF"/>
    <property type="match status" value="1"/>
</dbReference>